<evidence type="ECO:0000313" key="2">
    <source>
        <dbReference type="EMBL" id="PQO47384.1"/>
    </source>
</evidence>
<keyword evidence="1" id="KW-1133">Transmembrane helix</keyword>
<dbReference type="EMBL" id="PUHZ01000005">
    <property type="protein sequence ID" value="PQO47384.1"/>
    <property type="molecule type" value="Genomic_DNA"/>
</dbReference>
<comment type="caution">
    <text evidence="2">The sequence shown here is derived from an EMBL/GenBank/DDBJ whole genome shotgun (WGS) entry which is preliminary data.</text>
</comment>
<evidence type="ECO:0000313" key="3">
    <source>
        <dbReference type="Proteomes" id="UP000237819"/>
    </source>
</evidence>
<protein>
    <submittedName>
        <fullName evidence="2">Uncharacterized protein</fullName>
    </submittedName>
</protein>
<dbReference type="Proteomes" id="UP000237819">
    <property type="component" value="Unassembled WGS sequence"/>
</dbReference>
<reference evidence="2 3" key="1">
    <citation type="submission" date="2018-02" db="EMBL/GenBank/DDBJ databases">
        <title>Comparative genomes isolates from brazilian mangrove.</title>
        <authorList>
            <person name="Araujo J.E."/>
            <person name="Taketani R.G."/>
            <person name="Silva M.C.P."/>
            <person name="Loureco M.V."/>
            <person name="Andreote F.D."/>
        </authorList>
    </citation>
    <scope>NUCLEOTIDE SEQUENCE [LARGE SCALE GENOMIC DNA]</scope>
    <source>
        <strain evidence="2 3">Nap-Phe MGV</strain>
    </source>
</reference>
<name>A0A2S8GTI9_9BACT</name>
<keyword evidence="1" id="KW-0472">Membrane</keyword>
<accession>A0A2S8GTI9</accession>
<dbReference type="AlphaFoldDB" id="A0A2S8GTI9"/>
<gene>
    <name evidence="2" type="ORF">C5Y93_04900</name>
</gene>
<feature type="transmembrane region" description="Helical" evidence="1">
    <location>
        <begin position="42"/>
        <end position="63"/>
    </location>
</feature>
<evidence type="ECO:0000256" key="1">
    <source>
        <dbReference type="SAM" id="Phobius"/>
    </source>
</evidence>
<dbReference type="RefSeq" id="WP_105334274.1">
    <property type="nucleotide sequence ID" value="NZ_PUHZ01000005.1"/>
</dbReference>
<organism evidence="2 3">
    <name type="scientific">Blastopirellula marina</name>
    <dbReference type="NCBI Taxonomy" id="124"/>
    <lineage>
        <taxon>Bacteria</taxon>
        <taxon>Pseudomonadati</taxon>
        <taxon>Planctomycetota</taxon>
        <taxon>Planctomycetia</taxon>
        <taxon>Pirellulales</taxon>
        <taxon>Pirellulaceae</taxon>
        <taxon>Blastopirellula</taxon>
    </lineage>
</organism>
<proteinExistence type="predicted"/>
<keyword evidence="1" id="KW-0812">Transmembrane</keyword>
<sequence length="69" mass="8248">MHDEEHQANPTELPDVQLAELRETVKRTVTVLNENTKTVHRWFWKLFIAFNLVLASWVFWHALPRLLPL</sequence>